<accession>A0A5C8ZPW1</accession>
<feature type="signal peptide" evidence="1">
    <location>
        <begin position="1"/>
        <end position="24"/>
    </location>
</feature>
<evidence type="ECO:0000313" key="2">
    <source>
        <dbReference type="EMBL" id="TXS90583.1"/>
    </source>
</evidence>
<keyword evidence="1" id="KW-0732">Signal</keyword>
<sequence>MLNKKLLTATTAAVLLTGAAGAMAEVEISGNVTLTSDYRFRGISQSNDDIAIQGGFDVSFGPGFYVGTWGSSVDFLTAEGEGVDGSLELDYYAGWAMETESGVGVDVGYLYYDYPGDDGLEGDYQEIYGSVSFWNVTLGAAYSDDYYAETGDFKYYYADYSLGLSDNLSLDFHVGYNDVEDGGGYLSTDADGFVDYSVALTASYWAVDWTLAYTGTDLDGDEYFDLDDLVEPDLVFSISKSM</sequence>
<dbReference type="RefSeq" id="WP_148065108.1">
    <property type="nucleotide sequence ID" value="NZ_VRYZ01000006.1"/>
</dbReference>
<evidence type="ECO:0000313" key="3">
    <source>
        <dbReference type="Proteomes" id="UP000321933"/>
    </source>
</evidence>
<dbReference type="EMBL" id="VRYZ01000006">
    <property type="protein sequence ID" value="TXS90583.1"/>
    <property type="molecule type" value="Genomic_DNA"/>
</dbReference>
<feature type="chain" id="PRO_5022946894" description="TIGR02001 family outer membrane protein" evidence="1">
    <location>
        <begin position="25"/>
        <end position="242"/>
    </location>
</feature>
<dbReference type="Pfam" id="PF09694">
    <property type="entry name" value="Gcw_chp"/>
    <property type="match status" value="1"/>
</dbReference>
<organism evidence="2 3">
    <name type="scientific">Parahaliea aestuarii</name>
    <dbReference type="NCBI Taxonomy" id="1852021"/>
    <lineage>
        <taxon>Bacteria</taxon>
        <taxon>Pseudomonadati</taxon>
        <taxon>Pseudomonadota</taxon>
        <taxon>Gammaproteobacteria</taxon>
        <taxon>Cellvibrionales</taxon>
        <taxon>Halieaceae</taxon>
        <taxon>Parahaliea</taxon>
    </lineage>
</organism>
<dbReference type="Proteomes" id="UP000321933">
    <property type="component" value="Unassembled WGS sequence"/>
</dbReference>
<dbReference type="AlphaFoldDB" id="A0A5C8ZPW1"/>
<keyword evidence="3" id="KW-1185">Reference proteome</keyword>
<gene>
    <name evidence="2" type="ORF">FVW59_14715</name>
</gene>
<name>A0A5C8ZPW1_9GAMM</name>
<evidence type="ECO:0008006" key="4">
    <source>
        <dbReference type="Google" id="ProtNLM"/>
    </source>
</evidence>
<comment type="caution">
    <text evidence="2">The sequence shown here is derived from an EMBL/GenBank/DDBJ whole genome shotgun (WGS) entry which is preliminary data.</text>
</comment>
<dbReference type="NCBIfam" id="TIGR02001">
    <property type="entry name" value="gcw_chp"/>
    <property type="match status" value="1"/>
</dbReference>
<dbReference type="InterPro" id="IPR010239">
    <property type="entry name" value="CHP02001"/>
</dbReference>
<evidence type="ECO:0000256" key="1">
    <source>
        <dbReference type="SAM" id="SignalP"/>
    </source>
</evidence>
<proteinExistence type="predicted"/>
<dbReference type="OrthoDB" id="9793561at2"/>
<reference evidence="2 3" key="1">
    <citation type="submission" date="2019-08" db="EMBL/GenBank/DDBJ databases">
        <title>Parahaliea maris sp. nov., isolated from the surface seawater.</title>
        <authorList>
            <person name="Liu Y."/>
        </authorList>
    </citation>
    <scope>NUCLEOTIDE SEQUENCE [LARGE SCALE GENOMIC DNA]</scope>
    <source>
        <strain evidence="2 3">S2-26</strain>
    </source>
</reference>
<protein>
    <recommendedName>
        <fullName evidence="4">TIGR02001 family outer membrane protein</fullName>
    </recommendedName>
</protein>